<proteinExistence type="predicted"/>
<dbReference type="Proteomes" id="UP000887540">
    <property type="component" value="Unplaced"/>
</dbReference>
<evidence type="ECO:0000313" key="2">
    <source>
        <dbReference type="WBParaSite" id="ACRNAN_scaffold30577.g16667.t1"/>
    </source>
</evidence>
<sequence>MALDENEIVEALLQKVSECYTNDMSDAPRKIVHRVECFIQNIADYEEEDIIDIDENADDYQEDNEKEDTRKFYKYTFAQYEDIVDRYFGLNHSFDNVKHSRRKLTDESEMYRSGKKLANSYSKNSSDLDS</sequence>
<organism evidence="1 2">
    <name type="scientific">Acrobeloides nanus</name>
    <dbReference type="NCBI Taxonomy" id="290746"/>
    <lineage>
        <taxon>Eukaryota</taxon>
        <taxon>Metazoa</taxon>
        <taxon>Ecdysozoa</taxon>
        <taxon>Nematoda</taxon>
        <taxon>Chromadorea</taxon>
        <taxon>Rhabditida</taxon>
        <taxon>Tylenchina</taxon>
        <taxon>Cephalobomorpha</taxon>
        <taxon>Cephaloboidea</taxon>
        <taxon>Cephalobidae</taxon>
        <taxon>Acrobeloides</taxon>
    </lineage>
</organism>
<dbReference type="WBParaSite" id="ACRNAN_scaffold30577.g16667.t1">
    <property type="protein sequence ID" value="ACRNAN_scaffold30577.g16667.t1"/>
    <property type="gene ID" value="ACRNAN_scaffold30577.g16667"/>
</dbReference>
<keyword evidence="1" id="KW-1185">Reference proteome</keyword>
<evidence type="ECO:0000313" key="1">
    <source>
        <dbReference type="Proteomes" id="UP000887540"/>
    </source>
</evidence>
<accession>A0A914DNZ0</accession>
<protein>
    <submittedName>
        <fullName evidence="2">Uncharacterized protein</fullName>
    </submittedName>
</protein>
<name>A0A914DNZ0_9BILA</name>
<dbReference type="AlphaFoldDB" id="A0A914DNZ0"/>
<reference evidence="2" key="1">
    <citation type="submission" date="2022-11" db="UniProtKB">
        <authorList>
            <consortium name="WormBaseParasite"/>
        </authorList>
    </citation>
    <scope>IDENTIFICATION</scope>
</reference>